<proteinExistence type="predicted"/>
<evidence type="ECO:0000259" key="1">
    <source>
        <dbReference type="Pfam" id="PF01243"/>
    </source>
</evidence>
<dbReference type="InterPro" id="IPR011576">
    <property type="entry name" value="Pyridox_Oxase_N"/>
</dbReference>
<gene>
    <name evidence="2" type="ORF">SAMN05660420_02070</name>
</gene>
<dbReference type="InterPro" id="IPR012349">
    <property type="entry name" value="Split_barrel_FMN-bd"/>
</dbReference>
<evidence type="ECO:0000313" key="2">
    <source>
        <dbReference type="EMBL" id="SEA44304.1"/>
    </source>
</evidence>
<protein>
    <submittedName>
        <fullName evidence="2">Pyridoxamine 5'-phosphate oxidase</fullName>
    </submittedName>
</protein>
<sequence>MKIDQKILEIVNTLGYIGTIATANTQGQPNVAYFGSPQLTEDGTIVMGLGNNRTLQNLAENPLAVFLCIAESPVVFTTPGYRLYLQVREIQKEGSILDRVKKVIAEVAGAAAADGIVAGVVFDVTEVRPLIAMG</sequence>
<dbReference type="PANTHER" id="PTHR40660:SF1">
    <property type="entry name" value="5'-PHOSPHATE OXIDASE PUTATIVE DOMAIN-CONTAINING PROTEIN-RELATED"/>
    <property type="match status" value="1"/>
</dbReference>
<feature type="domain" description="Pyridoxamine 5'-phosphate oxidase N-terminal" evidence="1">
    <location>
        <begin position="16"/>
        <end position="124"/>
    </location>
</feature>
<organism evidence="2 3">
    <name type="scientific">Desulfuromusa kysingii</name>
    <dbReference type="NCBI Taxonomy" id="37625"/>
    <lineage>
        <taxon>Bacteria</taxon>
        <taxon>Pseudomonadati</taxon>
        <taxon>Thermodesulfobacteriota</taxon>
        <taxon>Desulfuromonadia</taxon>
        <taxon>Desulfuromonadales</taxon>
        <taxon>Geopsychrobacteraceae</taxon>
        <taxon>Desulfuromusa</taxon>
    </lineage>
</organism>
<dbReference type="PANTHER" id="PTHR40660">
    <property type="entry name" value="5'-PHOSPHATE OXIDASE PUTATIVE DOMAIN-CONTAINING PROTEIN-RELATED"/>
    <property type="match status" value="1"/>
</dbReference>
<keyword evidence="3" id="KW-1185">Reference proteome</keyword>
<dbReference type="Proteomes" id="UP000199409">
    <property type="component" value="Unassembled WGS sequence"/>
</dbReference>
<accession>A0A1H4B8B7</accession>
<dbReference type="RefSeq" id="WP_175498350.1">
    <property type="nucleotide sequence ID" value="NZ_FNQN01000006.1"/>
</dbReference>
<dbReference type="SUPFAM" id="SSF50475">
    <property type="entry name" value="FMN-binding split barrel"/>
    <property type="match status" value="1"/>
</dbReference>
<name>A0A1H4B8B7_9BACT</name>
<reference evidence="2 3" key="1">
    <citation type="submission" date="2016-10" db="EMBL/GenBank/DDBJ databases">
        <authorList>
            <person name="de Groot N.N."/>
        </authorList>
    </citation>
    <scope>NUCLEOTIDE SEQUENCE [LARGE SCALE GENOMIC DNA]</scope>
    <source>
        <strain evidence="2 3">DSM 7343</strain>
    </source>
</reference>
<dbReference type="Gene3D" id="2.30.110.10">
    <property type="entry name" value="Electron Transport, Fmn-binding Protein, Chain A"/>
    <property type="match status" value="1"/>
</dbReference>
<dbReference type="AlphaFoldDB" id="A0A1H4B8B7"/>
<dbReference type="STRING" id="37625.SAMN05660420_02070"/>
<evidence type="ECO:0000313" key="3">
    <source>
        <dbReference type="Proteomes" id="UP000199409"/>
    </source>
</evidence>
<dbReference type="Pfam" id="PF01243">
    <property type="entry name" value="PNPOx_N"/>
    <property type="match status" value="1"/>
</dbReference>
<dbReference type="EMBL" id="FNQN01000006">
    <property type="protein sequence ID" value="SEA44304.1"/>
    <property type="molecule type" value="Genomic_DNA"/>
</dbReference>